<dbReference type="Pfam" id="PF00171">
    <property type="entry name" value="Aldedh"/>
    <property type="match status" value="1"/>
</dbReference>
<dbReference type="PROSITE" id="PS00070">
    <property type="entry name" value="ALDEHYDE_DEHYDR_CYS"/>
    <property type="match status" value="1"/>
</dbReference>
<feature type="domain" description="Aldehyde dehydrogenase" evidence="5">
    <location>
        <begin position="22"/>
        <end position="480"/>
    </location>
</feature>
<dbReference type="Gene3D" id="3.40.605.10">
    <property type="entry name" value="Aldehyde Dehydrogenase, Chain A, domain 1"/>
    <property type="match status" value="1"/>
</dbReference>
<evidence type="ECO:0000313" key="6">
    <source>
        <dbReference type="EMBL" id="PPJ35757.1"/>
    </source>
</evidence>
<dbReference type="InterPro" id="IPR016163">
    <property type="entry name" value="Ald_DH_C"/>
</dbReference>
<dbReference type="SUPFAM" id="SSF53720">
    <property type="entry name" value="ALDH-like"/>
    <property type="match status" value="1"/>
</dbReference>
<dbReference type="GO" id="GO:0016620">
    <property type="term" value="F:oxidoreductase activity, acting on the aldehyde or oxo group of donors, NAD or NADP as acceptor"/>
    <property type="evidence" value="ECO:0007669"/>
    <property type="project" value="InterPro"/>
</dbReference>
<accession>A0A2S6AKK3</accession>
<evidence type="ECO:0000256" key="3">
    <source>
        <dbReference type="PROSITE-ProRule" id="PRU10007"/>
    </source>
</evidence>
<reference evidence="6 7" key="1">
    <citation type="submission" date="2018-02" db="EMBL/GenBank/DDBJ databases">
        <title>8 Nocardia nova and 1 Nocardia cyriacigeorgica strain used for evolution to TMP-SMX.</title>
        <authorList>
            <person name="Mehta H."/>
            <person name="Weng J."/>
            <person name="Shamoo Y."/>
        </authorList>
    </citation>
    <scope>NUCLEOTIDE SEQUENCE [LARGE SCALE GENOMIC DNA]</scope>
    <source>
        <strain evidence="6 7">MDA3139</strain>
    </source>
</reference>
<dbReference type="OrthoDB" id="6882680at2"/>
<evidence type="ECO:0000313" key="7">
    <source>
        <dbReference type="Proteomes" id="UP000239874"/>
    </source>
</evidence>
<dbReference type="PROSITE" id="PS00687">
    <property type="entry name" value="ALDEHYDE_DEHYDR_GLU"/>
    <property type="match status" value="1"/>
</dbReference>
<evidence type="ECO:0000256" key="4">
    <source>
        <dbReference type="RuleBase" id="RU003345"/>
    </source>
</evidence>
<evidence type="ECO:0000259" key="5">
    <source>
        <dbReference type="Pfam" id="PF00171"/>
    </source>
</evidence>
<dbReference type="InterPro" id="IPR016162">
    <property type="entry name" value="Ald_DH_N"/>
</dbReference>
<sequence length="488" mass="50454">MVVDIPSLTTSLFLGGEWSAGGAGAFTTLNPATGEALAEIAAADEADVDRAVAIAGETLTGAWAAVPPSQKGLLLNRLADLVERDAQTLATLESLDMGAPLTSVTAMFIPNLVASLRYYAGWADKINGELITNDGYMGAPTHCYSRREPVGVIAAIVPWNAPLMILGWKLAPALATGNTVIVKPAEDASLSILHLATLIDEAGFPAGTVQVLPGQGSVVGEALALHAGVQKVSFTGSTEIGRRILRNSAVNFKRTTLELGGKSPQIIFDDADLESAVRGAAMGIFSNQGEVCAAGTRILVHRKVFDAVLDGLAQAAKAQVVGNPFDQATTMGPLVNANQRERVLGYIEKGHAEGATLVAGGSAPEDAGFFVAPTVFAGNNDLTIAREEIFGPVGTVIAFDNDDDAIALANDNDYGLAATVWTTDLSRAHTVSARLQVGAIGVNGWSPLAPQLPWGGQKASGIGRELGTEAVLANTETKTVTIVLGGNN</sequence>
<dbReference type="RefSeq" id="WP_104378638.1">
    <property type="nucleotide sequence ID" value="NZ_PSZC01000018.1"/>
</dbReference>
<name>A0A2S6AKK3_9NOCA</name>
<keyword evidence="2 4" id="KW-0560">Oxidoreductase</keyword>
<dbReference type="InterPro" id="IPR016161">
    <property type="entry name" value="Ald_DH/histidinol_DH"/>
</dbReference>
<evidence type="ECO:0000256" key="2">
    <source>
        <dbReference type="ARBA" id="ARBA00023002"/>
    </source>
</evidence>
<dbReference type="Gene3D" id="3.40.309.10">
    <property type="entry name" value="Aldehyde Dehydrogenase, Chain A, domain 2"/>
    <property type="match status" value="1"/>
</dbReference>
<comment type="caution">
    <text evidence="6">The sequence shown here is derived from an EMBL/GenBank/DDBJ whole genome shotgun (WGS) entry which is preliminary data.</text>
</comment>
<dbReference type="InterPro" id="IPR016160">
    <property type="entry name" value="Ald_DH_CS_CYS"/>
</dbReference>
<dbReference type="PANTHER" id="PTHR11699">
    <property type="entry name" value="ALDEHYDE DEHYDROGENASE-RELATED"/>
    <property type="match status" value="1"/>
</dbReference>
<gene>
    <name evidence="6" type="ORF">C5E45_23245</name>
</gene>
<organism evidence="6 7">
    <name type="scientific">Nocardia nova</name>
    <dbReference type="NCBI Taxonomy" id="37330"/>
    <lineage>
        <taxon>Bacteria</taxon>
        <taxon>Bacillati</taxon>
        <taxon>Actinomycetota</taxon>
        <taxon>Actinomycetes</taxon>
        <taxon>Mycobacteriales</taxon>
        <taxon>Nocardiaceae</taxon>
        <taxon>Nocardia</taxon>
    </lineage>
</organism>
<dbReference type="AlphaFoldDB" id="A0A2S6AKK3"/>
<dbReference type="InterPro" id="IPR015590">
    <property type="entry name" value="Aldehyde_DH_dom"/>
</dbReference>
<evidence type="ECO:0000256" key="1">
    <source>
        <dbReference type="ARBA" id="ARBA00009986"/>
    </source>
</evidence>
<feature type="active site" evidence="3">
    <location>
        <position position="258"/>
    </location>
</feature>
<dbReference type="EMBL" id="PSZC01000018">
    <property type="protein sequence ID" value="PPJ35757.1"/>
    <property type="molecule type" value="Genomic_DNA"/>
</dbReference>
<dbReference type="FunFam" id="3.40.309.10:FF:000012">
    <property type="entry name" value="Betaine aldehyde dehydrogenase"/>
    <property type="match status" value="1"/>
</dbReference>
<protein>
    <submittedName>
        <fullName evidence="6">Betaine-aldehyde dehydrogenase</fullName>
    </submittedName>
</protein>
<dbReference type="FunFam" id="3.40.605.10:FF:000001">
    <property type="entry name" value="Aldehyde dehydrogenase 1"/>
    <property type="match status" value="1"/>
</dbReference>
<proteinExistence type="inferred from homology"/>
<dbReference type="InterPro" id="IPR029510">
    <property type="entry name" value="Ald_DH_CS_GLU"/>
</dbReference>
<comment type="similarity">
    <text evidence="1 4">Belongs to the aldehyde dehydrogenase family.</text>
</comment>
<dbReference type="Proteomes" id="UP000239874">
    <property type="component" value="Unassembled WGS sequence"/>
</dbReference>